<reference evidence="1" key="2">
    <citation type="journal article" date="2015" name="Data Brief">
        <title>Shoot transcriptome of the giant reed, Arundo donax.</title>
        <authorList>
            <person name="Barrero R.A."/>
            <person name="Guerrero F.D."/>
            <person name="Moolhuijzen P."/>
            <person name="Goolsby J.A."/>
            <person name="Tidwell J."/>
            <person name="Bellgard S.E."/>
            <person name="Bellgard M.I."/>
        </authorList>
    </citation>
    <scope>NUCLEOTIDE SEQUENCE</scope>
    <source>
        <tissue evidence="1">Shoot tissue taken approximately 20 cm above the soil surface</tissue>
    </source>
</reference>
<accession>A0A0A9A4G8</accession>
<evidence type="ECO:0000313" key="1">
    <source>
        <dbReference type="EMBL" id="JAD46539.1"/>
    </source>
</evidence>
<sequence>MLVGYELLQPSIMTSFVNKMICHSSS</sequence>
<name>A0A0A9A4G8_ARUDO</name>
<reference evidence="1" key="1">
    <citation type="submission" date="2014-09" db="EMBL/GenBank/DDBJ databases">
        <authorList>
            <person name="Magalhaes I.L.F."/>
            <person name="Oliveira U."/>
            <person name="Santos F.R."/>
            <person name="Vidigal T.H.D.A."/>
            <person name="Brescovit A.D."/>
            <person name="Santos A.J."/>
        </authorList>
    </citation>
    <scope>NUCLEOTIDE SEQUENCE</scope>
    <source>
        <tissue evidence="1">Shoot tissue taken approximately 20 cm above the soil surface</tissue>
    </source>
</reference>
<dbReference type="EMBL" id="GBRH01251356">
    <property type="protein sequence ID" value="JAD46539.1"/>
    <property type="molecule type" value="Transcribed_RNA"/>
</dbReference>
<proteinExistence type="predicted"/>
<protein>
    <submittedName>
        <fullName evidence="1">Uncharacterized protein</fullName>
    </submittedName>
</protein>
<dbReference type="AlphaFoldDB" id="A0A0A9A4G8"/>
<organism evidence="1">
    <name type="scientific">Arundo donax</name>
    <name type="common">Giant reed</name>
    <name type="synonym">Donax arundinaceus</name>
    <dbReference type="NCBI Taxonomy" id="35708"/>
    <lineage>
        <taxon>Eukaryota</taxon>
        <taxon>Viridiplantae</taxon>
        <taxon>Streptophyta</taxon>
        <taxon>Embryophyta</taxon>
        <taxon>Tracheophyta</taxon>
        <taxon>Spermatophyta</taxon>
        <taxon>Magnoliopsida</taxon>
        <taxon>Liliopsida</taxon>
        <taxon>Poales</taxon>
        <taxon>Poaceae</taxon>
        <taxon>PACMAD clade</taxon>
        <taxon>Arundinoideae</taxon>
        <taxon>Arundineae</taxon>
        <taxon>Arundo</taxon>
    </lineage>
</organism>